<proteinExistence type="predicted"/>
<dbReference type="AlphaFoldDB" id="A0A550J504"/>
<name>A0A550J504_9BACT</name>
<keyword evidence="2" id="KW-1185">Reference proteome</keyword>
<sequence>METKTSGKKKSPWRKTETLEAEMAGLGDRTYVVKDLNLEDYLEILSYQVVVLKQQAASYIDPYWENQMRENQRRPVTDRSQLSCRIRLKNDSVYPEWYWNYWVSGTNDKGEPCRRPKGQHIRRGGKGYSYPIQTLLRHSRDWEHEMVTKTEEALTHIRRQNHYLAKARQSIREAIKSCGALESLDESRKDS</sequence>
<protein>
    <submittedName>
        <fullName evidence="1">Uncharacterized protein</fullName>
    </submittedName>
</protein>
<dbReference type="RefSeq" id="WP_092055253.1">
    <property type="nucleotide sequence ID" value="NZ_FOJJ01000011.1"/>
</dbReference>
<dbReference type="InterPro" id="IPR045809">
    <property type="entry name" value="MobI"/>
</dbReference>
<accession>A0A550J504</accession>
<dbReference type="EMBL" id="VJVV01000019">
    <property type="protein sequence ID" value="TRO78314.1"/>
    <property type="molecule type" value="Genomic_DNA"/>
</dbReference>
<dbReference type="Pfam" id="PF19456">
    <property type="entry name" value="MobI"/>
    <property type="match status" value="1"/>
</dbReference>
<comment type="caution">
    <text evidence="1">The sequence shown here is derived from an EMBL/GenBank/DDBJ whole genome shotgun (WGS) entry which is preliminary data.</text>
</comment>
<reference evidence="1 2" key="1">
    <citation type="submission" date="2019-07" db="EMBL/GenBank/DDBJ databases">
        <title>Insights of Desulfuromonas acetexigens electromicrobiology.</title>
        <authorList>
            <person name="Katuri K."/>
            <person name="Sapireddy V."/>
            <person name="Shaw D.R."/>
            <person name="Saikaly P."/>
        </authorList>
    </citation>
    <scope>NUCLEOTIDE SEQUENCE [LARGE SCALE GENOMIC DNA]</scope>
    <source>
        <strain evidence="1 2">2873</strain>
    </source>
</reference>
<gene>
    <name evidence="1" type="ORF">FL622_16515</name>
</gene>
<dbReference type="Proteomes" id="UP000317155">
    <property type="component" value="Unassembled WGS sequence"/>
</dbReference>
<evidence type="ECO:0000313" key="2">
    <source>
        <dbReference type="Proteomes" id="UP000317155"/>
    </source>
</evidence>
<organism evidence="1 2">
    <name type="scientific">Trichloromonas acetexigens</name>
    <dbReference type="NCBI Taxonomy" id="38815"/>
    <lineage>
        <taxon>Bacteria</taxon>
        <taxon>Pseudomonadati</taxon>
        <taxon>Thermodesulfobacteriota</taxon>
        <taxon>Desulfuromonadia</taxon>
        <taxon>Desulfuromonadales</taxon>
        <taxon>Trichloromonadaceae</taxon>
        <taxon>Trichloromonas</taxon>
    </lineage>
</organism>
<evidence type="ECO:0000313" key="1">
    <source>
        <dbReference type="EMBL" id="TRO78314.1"/>
    </source>
</evidence>